<evidence type="ECO:0000313" key="1">
    <source>
        <dbReference type="EMBL" id="KAK2164392.1"/>
    </source>
</evidence>
<comment type="caution">
    <text evidence="1">The sequence shown here is derived from an EMBL/GenBank/DDBJ whole genome shotgun (WGS) entry which is preliminary data.</text>
</comment>
<organism evidence="1 2">
    <name type="scientific">Paralvinella palmiformis</name>
    <dbReference type="NCBI Taxonomy" id="53620"/>
    <lineage>
        <taxon>Eukaryota</taxon>
        <taxon>Metazoa</taxon>
        <taxon>Spiralia</taxon>
        <taxon>Lophotrochozoa</taxon>
        <taxon>Annelida</taxon>
        <taxon>Polychaeta</taxon>
        <taxon>Sedentaria</taxon>
        <taxon>Canalipalpata</taxon>
        <taxon>Terebellida</taxon>
        <taxon>Terebelliformia</taxon>
        <taxon>Alvinellidae</taxon>
        <taxon>Paralvinella</taxon>
    </lineage>
</organism>
<gene>
    <name evidence="1" type="ORF">LSH36_64g00015</name>
</gene>
<name>A0AAD9NBP8_9ANNE</name>
<keyword evidence="2" id="KW-1185">Reference proteome</keyword>
<protein>
    <submittedName>
        <fullName evidence="1">Uncharacterized protein</fullName>
    </submittedName>
</protein>
<sequence length="310" mass="35066">MYSVYAFLRSGDEIKQIPLASCLAPQKADYNAMFTALLGPLPAEPAVKSLGCVLQKAATFNFCRRLMRLQFLPAEYIPALFEAMEAAGPPPTIGRLLTYYRTQWLENRVLSVASWSVLNRKIRTNNDVEGWHHRFHNMATNQSSLNKYKLIHLLHVEVSGLISDAASCLKRATLSPLLKRPGLDEEEVKGYRPISNRPFISKLIEKGTFYSFVALKRHYSISTIQRATVSRTSYCPATRDEGIVDKKLQRLQPTPGDASGQEADTDNTFDREWIGSYTIIDTESYLLLRKSKRIAEMQSVAPCTWIESHC</sequence>
<proteinExistence type="predicted"/>
<accession>A0AAD9NBP8</accession>
<dbReference type="AlphaFoldDB" id="A0AAD9NBP8"/>
<evidence type="ECO:0000313" key="2">
    <source>
        <dbReference type="Proteomes" id="UP001208570"/>
    </source>
</evidence>
<dbReference type="Proteomes" id="UP001208570">
    <property type="component" value="Unassembled WGS sequence"/>
</dbReference>
<reference evidence="1" key="1">
    <citation type="journal article" date="2023" name="Mol. Biol. Evol.">
        <title>Third-Generation Sequencing Reveals the Adaptive Role of the Epigenome in Three Deep-Sea Polychaetes.</title>
        <authorList>
            <person name="Perez M."/>
            <person name="Aroh O."/>
            <person name="Sun Y."/>
            <person name="Lan Y."/>
            <person name="Juniper S.K."/>
            <person name="Young C.R."/>
            <person name="Angers B."/>
            <person name="Qian P.Y."/>
        </authorList>
    </citation>
    <scope>NUCLEOTIDE SEQUENCE</scope>
    <source>
        <strain evidence="1">P08H-3</strain>
    </source>
</reference>
<dbReference type="EMBL" id="JAODUP010000064">
    <property type="protein sequence ID" value="KAK2164392.1"/>
    <property type="molecule type" value="Genomic_DNA"/>
</dbReference>